<dbReference type="EMBL" id="FZOC01000006">
    <property type="protein sequence ID" value="SNS12141.1"/>
    <property type="molecule type" value="Genomic_DNA"/>
</dbReference>
<evidence type="ECO:0000256" key="8">
    <source>
        <dbReference type="ARBA" id="ARBA00049309"/>
    </source>
</evidence>
<evidence type="ECO:0000256" key="1">
    <source>
        <dbReference type="ARBA" id="ARBA00001928"/>
    </source>
</evidence>
<dbReference type="InterPro" id="IPR016104">
    <property type="entry name" value="Pyr-dep_his/arg-deCO2ase"/>
</dbReference>
<dbReference type="GO" id="GO:0006527">
    <property type="term" value="P:L-arginine catabolic process"/>
    <property type="evidence" value="ECO:0007669"/>
    <property type="project" value="InterPro"/>
</dbReference>
<dbReference type="PANTHER" id="PTHR40438:SF1">
    <property type="entry name" value="PYRUVOYL-DEPENDENT ARGININE DECARBOXYLASE"/>
    <property type="match status" value="1"/>
</dbReference>
<dbReference type="GO" id="GO:0008792">
    <property type="term" value="F:arginine decarboxylase activity"/>
    <property type="evidence" value="ECO:0007669"/>
    <property type="project" value="UniProtKB-EC"/>
</dbReference>
<comment type="catalytic activity">
    <reaction evidence="8">
        <text>L-arginine + H(+) = agmatine + CO2</text>
        <dbReference type="Rhea" id="RHEA:17641"/>
        <dbReference type="ChEBI" id="CHEBI:15378"/>
        <dbReference type="ChEBI" id="CHEBI:16526"/>
        <dbReference type="ChEBI" id="CHEBI:32682"/>
        <dbReference type="ChEBI" id="CHEBI:58145"/>
        <dbReference type="EC" id="4.1.1.19"/>
    </reaction>
</comment>
<evidence type="ECO:0000313" key="9">
    <source>
        <dbReference type="EMBL" id="SNS12141.1"/>
    </source>
</evidence>
<dbReference type="PIRSF" id="PIRSF005216">
    <property type="entry name" value="Pyruvoyl-dep_arg_deCO2ase"/>
    <property type="match status" value="1"/>
</dbReference>
<dbReference type="InterPro" id="IPR016105">
    <property type="entry name" value="Pyr-dep_his/arg-deCO2ase_sand"/>
</dbReference>
<evidence type="ECO:0000256" key="5">
    <source>
        <dbReference type="ARBA" id="ARBA00022793"/>
    </source>
</evidence>
<proteinExistence type="inferred from homology"/>
<dbReference type="NCBIfam" id="TIGR00286">
    <property type="entry name" value="pyruvoyl-dependent arginine decarboxylase"/>
    <property type="match status" value="1"/>
</dbReference>
<evidence type="ECO:0000313" key="10">
    <source>
        <dbReference type="Proteomes" id="UP000198324"/>
    </source>
</evidence>
<organism evidence="9 10">
    <name type="scientific">Humidesulfovibrio mexicanus</name>
    <dbReference type="NCBI Taxonomy" id="147047"/>
    <lineage>
        <taxon>Bacteria</taxon>
        <taxon>Pseudomonadati</taxon>
        <taxon>Thermodesulfobacteriota</taxon>
        <taxon>Desulfovibrionia</taxon>
        <taxon>Desulfovibrionales</taxon>
        <taxon>Desulfovibrionaceae</taxon>
        <taxon>Humidesulfovibrio</taxon>
    </lineage>
</organism>
<sequence length="184" mass="20091">MANLPMVPTRAFFTKGVGVHKNKLQSFELALREAGIEKQNLVYVSSIYPPNCQLVTLEEGVKELHSGQITFCVMARNQTNEKGRLVGSSVGLAIPADKEHYGYISEHHSFGEEEKELGDFAEDLASTMLATTLGVDFDPEVGYDARREVYLMSGKIIDSISAPVSAMGAANMWTTTVSAVVFIL</sequence>
<keyword evidence="6" id="KW-0456">Lyase</keyword>
<protein>
    <recommendedName>
        <fullName evidence="4">Pyruvoyl-dependent arginine decarboxylase AaxB</fullName>
        <ecNumber evidence="3">4.1.1.19</ecNumber>
    </recommendedName>
</protein>
<dbReference type="EC" id="4.1.1.19" evidence="3"/>
<dbReference type="PANTHER" id="PTHR40438">
    <property type="entry name" value="PYRUVOYL-DEPENDENT ARGININE DECARBOXYLASE"/>
    <property type="match status" value="1"/>
</dbReference>
<accession>A0A239BXJ0</accession>
<dbReference type="RefSeq" id="WP_089275032.1">
    <property type="nucleotide sequence ID" value="NZ_FZOC01000006.1"/>
</dbReference>
<dbReference type="AlphaFoldDB" id="A0A239BXJ0"/>
<gene>
    <name evidence="9" type="ORF">SAMN04488503_2836</name>
</gene>
<evidence type="ECO:0000256" key="7">
    <source>
        <dbReference type="ARBA" id="ARBA00023317"/>
    </source>
</evidence>
<dbReference type="SFLD" id="SFLDS00055">
    <property type="entry name" value="Pyruvoyl-Dependent_Histidine/A"/>
    <property type="match status" value="1"/>
</dbReference>
<dbReference type="OrthoDB" id="9783061at2"/>
<keyword evidence="10" id="KW-1185">Reference proteome</keyword>
<evidence type="ECO:0000256" key="3">
    <source>
        <dbReference type="ARBA" id="ARBA00012426"/>
    </source>
</evidence>
<dbReference type="SFLD" id="SFLDG01170">
    <property type="entry name" value="Pyruvoyl-dependent_arginine_de"/>
    <property type="match status" value="1"/>
</dbReference>
<comment type="similarity">
    <text evidence="2">Belongs to the pyruvoyl-dependent arginine decarboxylase family.</text>
</comment>
<evidence type="ECO:0000256" key="4">
    <source>
        <dbReference type="ARBA" id="ARBA00014727"/>
    </source>
</evidence>
<keyword evidence="7" id="KW-0670">Pyruvate</keyword>
<evidence type="ECO:0000256" key="2">
    <source>
        <dbReference type="ARBA" id="ARBA00008611"/>
    </source>
</evidence>
<dbReference type="Proteomes" id="UP000198324">
    <property type="component" value="Unassembled WGS sequence"/>
</dbReference>
<evidence type="ECO:0000256" key="6">
    <source>
        <dbReference type="ARBA" id="ARBA00023239"/>
    </source>
</evidence>
<dbReference type="SUPFAM" id="SSF56271">
    <property type="entry name" value="Pyruvoyl-dependent histidine and arginine decarboxylases"/>
    <property type="match status" value="1"/>
</dbReference>
<name>A0A239BXJ0_9BACT</name>
<dbReference type="Pfam" id="PF01862">
    <property type="entry name" value="PvlArgDC"/>
    <property type="match status" value="1"/>
</dbReference>
<dbReference type="HAMAP" id="MF_01404">
    <property type="entry name" value="PvlArgDC"/>
    <property type="match status" value="1"/>
</dbReference>
<keyword evidence="5" id="KW-0210">Decarboxylase</keyword>
<dbReference type="InterPro" id="IPR002724">
    <property type="entry name" value="Pyruvoyl-dep_arg_deCO2ase"/>
</dbReference>
<comment type="cofactor">
    <cofactor evidence="1">
        <name>pyruvate</name>
        <dbReference type="ChEBI" id="CHEBI:15361"/>
    </cofactor>
</comment>
<dbReference type="Gene3D" id="3.50.20.10">
    <property type="entry name" value="Pyruvoyl-Dependent Histidine Decarboxylase, subunit B"/>
    <property type="match status" value="1"/>
</dbReference>
<reference evidence="9 10" key="1">
    <citation type="submission" date="2017-06" db="EMBL/GenBank/DDBJ databases">
        <authorList>
            <person name="Kim H.J."/>
            <person name="Triplett B.A."/>
        </authorList>
    </citation>
    <scope>NUCLEOTIDE SEQUENCE [LARGE SCALE GENOMIC DNA]</scope>
    <source>
        <strain evidence="9 10">DSM 13116</strain>
    </source>
</reference>